<accession>E0DCX8</accession>
<gene>
    <name evidence="1" type="ORF">HMPREF0299_6177</name>
</gene>
<organism evidence="1 2">
    <name type="scientific">Corynebacterium matruchotii ATCC 14266</name>
    <dbReference type="NCBI Taxonomy" id="553207"/>
    <lineage>
        <taxon>Bacteria</taxon>
        <taxon>Bacillati</taxon>
        <taxon>Actinomycetota</taxon>
        <taxon>Actinomycetes</taxon>
        <taxon>Mycobacteriales</taxon>
        <taxon>Corynebacteriaceae</taxon>
        <taxon>Corynebacterium</taxon>
    </lineage>
</organism>
<name>E0DCX8_9CORY</name>
<reference evidence="1" key="1">
    <citation type="submission" date="2010-08" db="EMBL/GenBank/DDBJ databases">
        <authorList>
            <person name="Harkins D.M."/>
            <person name="Madupu R."/>
            <person name="Durkin A.S."/>
            <person name="Torralba M."/>
            <person name="Methe B."/>
            <person name="Sutton G.G."/>
            <person name="Nelson K.E."/>
        </authorList>
    </citation>
    <scope>NUCLEOTIDE SEQUENCE [LARGE SCALE GENOMIC DNA]</scope>
    <source>
        <strain evidence="1">ATCC 14266</strain>
    </source>
</reference>
<dbReference type="EMBL" id="ACSH02000002">
    <property type="protein sequence ID" value="EFM50026.1"/>
    <property type="molecule type" value="Genomic_DNA"/>
</dbReference>
<evidence type="ECO:0000313" key="2">
    <source>
        <dbReference type="Proteomes" id="UP000004218"/>
    </source>
</evidence>
<dbReference type="Proteomes" id="UP000004218">
    <property type="component" value="Unassembled WGS sequence"/>
</dbReference>
<protein>
    <submittedName>
        <fullName evidence="1">Uncharacterized protein</fullName>
    </submittedName>
</protein>
<comment type="caution">
    <text evidence="1">The sequence shown here is derived from an EMBL/GenBank/DDBJ whole genome shotgun (WGS) entry which is preliminary data.</text>
</comment>
<sequence>MAAPGTGRSEVVTALGGCSALGQLFVSGALVLGAGVISASGMPGVLIGLGLALPAGAGAEFPPAAGVPGVSILPAAFATSAAAAGGAAGGAPGTPGESGTCAASGVTGAWAWPLIGMDMQHKTVSIMVAAESFFCFII</sequence>
<evidence type="ECO:0000313" key="1">
    <source>
        <dbReference type="EMBL" id="EFM50026.1"/>
    </source>
</evidence>
<proteinExistence type="predicted"/>
<keyword evidence="2" id="KW-1185">Reference proteome</keyword>
<dbReference type="AlphaFoldDB" id="E0DCX8"/>